<dbReference type="Gene3D" id="2.40.50.140">
    <property type="entry name" value="Nucleic acid-binding proteins"/>
    <property type="match status" value="1"/>
</dbReference>
<evidence type="ECO:0000256" key="6">
    <source>
        <dbReference type="HAMAP-Rule" id="MF_01345"/>
    </source>
</evidence>
<dbReference type="Pfam" id="PF00366">
    <property type="entry name" value="Ribosomal_S17"/>
    <property type="match status" value="1"/>
</dbReference>
<name>A0A2M7RIQ6_9BACT</name>
<keyword evidence="2 6" id="KW-0699">rRNA-binding</keyword>
<comment type="caution">
    <text evidence="7">The sequence shown here is derived from an EMBL/GenBank/DDBJ whole genome shotgun (WGS) entry which is preliminary data.</text>
</comment>
<dbReference type="PRINTS" id="PR00973">
    <property type="entry name" value="RIBOSOMALS17"/>
</dbReference>
<accession>A0A2M7RIQ6</accession>
<dbReference type="NCBIfam" id="TIGR03635">
    <property type="entry name" value="uS17_bact"/>
    <property type="match status" value="1"/>
</dbReference>
<dbReference type="InterPro" id="IPR012340">
    <property type="entry name" value="NA-bd_OB-fold"/>
</dbReference>
<proteinExistence type="inferred from homology"/>
<comment type="subunit">
    <text evidence="6">Part of the 30S ribosomal subunit.</text>
</comment>
<evidence type="ECO:0000256" key="3">
    <source>
        <dbReference type="ARBA" id="ARBA00022884"/>
    </source>
</evidence>
<dbReference type="InterPro" id="IPR000266">
    <property type="entry name" value="Ribosomal_uS17"/>
</dbReference>
<evidence type="ECO:0000256" key="1">
    <source>
        <dbReference type="ARBA" id="ARBA00010254"/>
    </source>
</evidence>
<dbReference type="AlphaFoldDB" id="A0A2M7RIQ6"/>
<keyword evidence="3 6" id="KW-0694">RNA-binding</keyword>
<comment type="function">
    <text evidence="6">One of the primary rRNA binding proteins, it binds specifically to the 5'-end of 16S ribosomal RNA.</text>
</comment>
<dbReference type="PANTHER" id="PTHR10744:SF1">
    <property type="entry name" value="SMALL RIBOSOMAL SUBUNIT PROTEIN US17M"/>
    <property type="match status" value="1"/>
</dbReference>
<dbReference type="GO" id="GO:0003735">
    <property type="term" value="F:structural constituent of ribosome"/>
    <property type="evidence" value="ECO:0007669"/>
    <property type="project" value="UniProtKB-UniRule"/>
</dbReference>
<evidence type="ECO:0000313" key="7">
    <source>
        <dbReference type="EMBL" id="PIY96351.1"/>
    </source>
</evidence>
<reference evidence="7 8" key="1">
    <citation type="submission" date="2017-09" db="EMBL/GenBank/DDBJ databases">
        <title>Depth-based differentiation of microbial function through sediment-hosted aquifers and enrichment of novel symbionts in the deep terrestrial subsurface.</title>
        <authorList>
            <person name="Probst A.J."/>
            <person name="Ladd B."/>
            <person name="Jarett J.K."/>
            <person name="Geller-Mcgrath D.E."/>
            <person name="Sieber C.M."/>
            <person name="Emerson J.B."/>
            <person name="Anantharaman K."/>
            <person name="Thomas B.C."/>
            <person name="Malmstrom R."/>
            <person name="Stieglmeier M."/>
            <person name="Klingl A."/>
            <person name="Woyke T."/>
            <person name="Ryan C.M."/>
            <person name="Banfield J.F."/>
        </authorList>
    </citation>
    <scope>NUCLEOTIDE SEQUENCE [LARGE SCALE GENOMIC DNA]</scope>
    <source>
        <strain evidence="7">CG_4_10_14_0_8_um_filter_42_10</strain>
    </source>
</reference>
<dbReference type="Proteomes" id="UP000230779">
    <property type="component" value="Unassembled WGS sequence"/>
</dbReference>
<dbReference type="HAMAP" id="MF_01345_B">
    <property type="entry name" value="Ribosomal_uS17_B"/>
    <property type="match status" value="1"/>
</dbReference>
<protein>
    <recommendedName>
        <fullName evidence="6">Small ribosomal subunit protein uS17</fullName>
    </recommendedName>
</protein>
<dbReference type="NCBIfam" id="NF004123">
    <property type="entry name" value="PRK05610.1"/>
    <property type="match status" value="1"/>
</dbReference>
<organism evidence="7 8">
    <name type="scientific">Candidatus Kerfeldbacteria bacterium CG_4_10_14_0_8_um_filter_42_10</name>
    <dbReference type="NCBI Taxonomy" id="2014248"/>
    <lineage>
        <taxon>Bacteria</taxon>
        <taxon>Candidatus Kerfeldiibacteriota</taxon>
    </lineage>
</organism>
<dbReference type="GO" id="GO:0022627">
    <property type="term" value="C:cytosolic small ribosomal subunit"/>
    <property type="evidence" value="ECO:0007669"/>
    <property type="project" value="UniProtKB-UniRule"/>
</dbReference>
<evidence type="ECO:0000256" key="4">
    <source>
        <dbReference type="ARBA" id="ARBA00022980"/>
    </source>
</evidence>
<dbReference type="PANTHER" id="PTHR10744">
    <property type="entry name" value="40S RIBOSOMAL PROTEIN S11 FAMILY MEMBER"/>
    <property type="match status" value="1"/>
</dbReference>
<sequence>MDKEKNNPPETVSNRTAKVKKRKFSGIVVSDAMDKTIVVRIGRVKSHPKYRKQYSVTKKFKVHDSQNKYHKGDKVEFVECRPISKEKRWKVIY</sequence>
<dbReference type="GO" id="GO:0019843">
    <property type="term" value="F:rRNA binding"/>
    <property type="evidence" value="ECO:0007669"/>
    <property type="project" value="UniProtKB-UniRule"/>
</dbReference>
<dbReference type="EMBL" id="PFMD01000051">
    <property type="protein sequence ID" value="PIY96351.1"/>
    <property type="molecule type" value="Genomic_DNA"/>
</dbReference>
<keyword evidence="5 6" id="KW-0687">Ribonucleoprotein</keyword>
<keyword evidence="4 6" id="KW-0689">Ribosomal protein</keyword>
<dbReference type="InterPro" id="IPR019984">
    <property type="entry name" value="Ribosomal_uS17_bact/chlr"/>
</dbReference>
<dbReference type="SUPFAM" id="SSF50249">
    <property type="entry name" value="Nucleic acid-binding proteins"/>
    <property type="match status" value="1"/>
</dbReference>
<comment type="similarity">
    <text evidence="1 6">Belongs to the universal ribosomal protein uS17 family.</text>
</comment>
<dbReference type="CDD" id="cd00364">
    <property type="entry name" value="Ribosomal_uS17"/>
    <property type="match status" value="1"/>
</dbReference>
<evidence type="ECO:0000256" key="5">
    <source>
        <dbReference type="ARBA" id="ARBA00023274"/>
    </source>
</evidence>
<evidence type="ECO:0000313" key="8">
    <source>
        <dbReference type="Proteomes" id="UP000230779"/>
    </source>
</evidence>
<gene>
    <name evidence="6 7" type="primary">rpsQ</name>
    <name evidence="7" type="ORF">COY66_04365</name>
</gene>
<dbReference type="GO" id="GO:0006412">
    <property type="term" value="P:translation"/>
    <property type="evidence" value="ECO:0007669"/>
    <property type="project" value="UniProtKB-UniRule"/>
</dbReference>
<evidence type="ECO:0000256" key="2">
    <source>
        <dbReference type="ARBA" id="ARBA00022730"/>
    </source>
</evidence>